<keyword evidence="4" id="KW-0732">Signal</keyword>
<dbReference type="GO" id="GO:0009847">
    <property type="term" value="P:spore germination"/>
    <property type="evidence" value="ECO:0007669"/>
    <property type="project" value="UniProtKB-UniRule"/>
</dbReference>
<dbReference type="OrthoDB" id="9785345at2"/>
<feature type="domain" description="Peptidoglycan binding-like" evidence="9">
    <location>
        <begin position="40"/>
        <end position="96"/>
    </location>
</feature>
<comment type="similarity">
    <text evidence="1">Belongs to the SleB family.</text>
</comment>
<dbReference type="InterPro" id="IPR042047">
    <property type="entry name" value="SleB_dom1"/>
</dbReference>
<dbReference type="InterPro" id="IPR014224">
    <property type="entry name" value="Spore_cortex_SleB"/>
</dbReference>
<dbReference type="InterPro" id="IPR036366">
    <property type="entry name" value="PGBDSf"/>
</dbReference>
<keyword evidence="3" id="KW-0309">Germination</keyword>
<evidence type="ECO:0000256" key="5">
    <source>
        <dbReference type="ARBA" id="ARBA00022801"/>
    </source>
</evidence>
<protein>
    <recommendedName>
        <fullName evidence="2 8">Spore cortex-lytic enzyme</fullName>
    </recommendedName>
</protein>
<dbReference type="InterPro" id="IPR002477">
    <property type="entry name" value="Peptidoglycan-bd-like"/>
</dbReference>
<name>A0A3S9T074_9FIRM</name>
<dbReference type="GO" id="GO:0030435">
    <property type="term" value="P:sporulation resulting in formation of a cellular spore"/>
    <property type="evidence" value="ECO:0007669"/>
    <property type="project" value="UniProtKB-KW"/>
</dbReference>
<dbReference type="RefSeq" id="WP_127017169.1">
    <property type="nucleotide sequence ID" value="NZ_CP016379.1"/>
</dbReference>
<gene>
    <name evidence="11" type="ORF">BBF96_10750</name>
</gene>
<dbReference type="EMBL" id="CP016379">
    <property type="protein sequence ID" value="AZR73822.1"/>
    <property type="molecule type" value="Genomic_DNA"/>
</dbReference>
<dbReference type="Gene3D" id="6.20.240.60">
    <property type="match status" value="1"/>
</dbReference>
<dbReference type="KEGG" id="aft:BBF96_10750"/>
<keyword evidence="6" id="KW-0749">Sporulation</keyword>
<dbReference type="InterPro" id="IPR036365">
    <property type="entry name" value="PGBD-like_sf"/>
</dbReference>
<dbReference type="InterPro" id="IPR011105">
    <property type="entry name" value="Cell_wall_hydrolase_SleB"/>
</dbReference>
<dbReference type="Gene3D" id="1.10.10.2520">
    <property type="entry name" value="Cell wall hydrolase SleB, domain 1"/>
    <property type="match status" value="1"/>
</dbReference>
<evidence type="ECO:0000256" key="1">
    <source>
        <dbReference type="ARBA" id="ARBA00007010"/>
    </source>
</evidence>
<keyword evidence="7" id="KW-0961">Cell wall biogenesis/degradation</keyword>
<evidence type="ECO:0000256" key="4">
    <source>
        <dbReference type="ARBA" id="ARBA00022729"/>
    </source>
</evidence>
<dbReference type="Proteomes" id="UP000267250">
    <property type="component" value="Chromosome"/>
</dbReference>
<keyword evidence="12" id="KW-1185">Reference proteome</keyword>
<organism evidence="11 12">
    <name type="scientific">Anoxybacter fermentans</name>
    <dbReference type="NCBI Taxonomy" id="1323375"/>
    <lineage>
        <taxon>Bacteria</taxon>
        <taxon>Bacillati</taxon>
        <taxon>Bacillota</taxon>
        <taxon>Clostridia</taxon>
        <taxon>Halanaerobiales</taxon>
        <taxon>Anoxybacter</taxon>
    </lineage>
</organism>
<evidence type="ECO:0000256" key="8">
    <source>
        <dbReference type="NCBIfam" id="TIGR02869"/>
    </source>
</evidence>
<proteinExistence type="inferred from homology"/>
<dbReference type="GO" id="GO:0016787">
    <property type="term" value="F:hydrolase activity"/>
    <property type="evidence" value="ECO:0007669"/>
    <property type="project" value="UniProtKB-KW"/>
</dbReference>
<feature type="domain" description="Cell wall hydrolase SleB" evidence="10">
    <location>
        <begin position="134"/>
        <end position="231"/>
    </location>
</feature>
<evidence type="ECO:0000256" key="2">
    <source>
        <dbReference type="ARBA" id="ARBA00018364"/>
    </source>
</evidence>
<accession>A0A3S9T074</accession>
<evidence type="ECO:0000256" key="6">
    <source>
        <dbReference type="ARBA" id="ARBA00022969"/>
    </source>
</evidence>
<evidence type="ECO:0000313" key="11">
    <source>
        <dbReference type="EMBL" id="AZR73822.1"/>
    </source>
</evidence>
<evidence type="ECO:0000313" key="12">
    <source>
        <dbReference type="Proteomes" id="UP000267250"/>
    </source>
</evidence>
<dbReference type="Gene3D" id="1.10.101.10">
    <property type="entry name" value="PGBD-like superfamily/PGBD"/>
    <property type="match status" value="1"/>
</dbReference>
<evidence type="ECO:0000256" key="7">
    <source>
        <dbReference type="ARBA" id="ARBA00023316"/>
    </source>
</evidence>
<sequence>MKRSIAAIILISVLVLIGISLWETSWIEAQARRTLYWGSRGSDVVLLQRRLKQWGYYKGIVDGIFGAKTYSAVKFFQRKNGLTPDGIVGSRTWAALGLGGVRTSKVAASGVKGVTNNNDIHLLARIVHAEARAEPYIGQVAVAAVILNRVKSPDFPNTIAGVIYQPLAFESVSNGQFNLPPKDENYRAARDALNGWDPTYGATFFWNPSKPVSKWIWSRKIIVRYGNHVFAR</sequence>
<dbReference type="AlphaFoldDB" id="A0A3S9T074"/>
<evidence type="ECO:0000259" key="9">
    <source>
        <dbReference type="Pfam" id="PF01471"/>
    </source>
</evidence>
<dbReference type="Pfam" id="PF01471">
    <property type="entry name" value="PG_binding_1"/>
    <property type="match status" value="1"/>
</dbReference>
<dbReference type="SUPFAM" id="SSF47090">
    <property type="entry name" value="PGBD-like"/>
    <property type="match status" value="1"/>
</dbReference>
<reference evidence="11 12" key="1">
    <citation type="submission" date="2016-07" db="EMBL/GenBank/DDBJ databases">
        <title>Genome and transcriptome analysis of iron-reducing fermentative bacteria Anoxybacter fermentans.</title>
        <authorList>
            <person name="Zeng X."/>
            <person name="Shao Z."/>
        </authorList>
    </citation>
    <scope>NUCLEOTIDE SEQUENCE [LARGE SCALE GENOMIC DNA]</scope>
    <source>
        <strain evidence="11 12">DY22613</strain>
    </source>
</reference>
<keyword evidence="5" id="KW-0378">Hydrolase</keyword>
<dbReference type="Pfam" id="PF07486">
    <property type="entry name" value="Hydrolase_2"/>
    <property type="match status" value="1"/>
</dbReference>
<dbReference type="NCBIfam" id="TIGR02869">
    <property type="entry name" value="spore_SleB"/>
    <property type="match status" value="1"/>
</dbReference>
<dbReference type="GO" id="GO:0071555">
    <property type="term" value="P:cell wall organization"/>
    <property type="evidence" value="ECO:0007669"/>
    <property type="project" value="UniProtKB-KW"/>
</dbReference>
<evidence type="ECO:0000256" key="3">
    <source>
        <dbReference type="ARBA" id="ARBA00022544"/>
    </source>
</evidence>
<evidence type="ECO:0000259" key="10">
    <source>
        <dbReference type="Pfam" id="PF07486"/>
    </source>
</evidence>